<keyword evidence="9" id="KW-0418">Kinase</keyword>
<comment type="similarity">
    <text evidence="1">Belongs to the protein kinase superfamily. CAMK Ser/Thr protein kinase family. CaMK subfamily.</text>
</comment>
<dbReference type="SUPFAM" id="SSF47473">
    <property type="entry name" value="EF-hand"/>
    <property type="match status" value="1"/>
</dbReference>
<dbReference type="EC" id="2.7.11.1" evidence="2"/>
<accession>A0A6L5BBD6</accession>
<evidence type="ECO:0000256" key="8">
    <source>
        <dbReference type="ARBA" id="ARBA00022741"/>
    </source>
</evidence>
<dbReference type="Pfam" id="PF00069">
    <property type="entry name" value="Pkinase"/>
    <property type="match status" value="1"/>
</dbReference>
<evidence type="ECO:0000259" key="17">
    <source>
        <dbReference type="PROSITE" id="PS50222"/>
    </source>
</evidence>
<dbReference type="FunFam" id="3.30.200.20:FF:000004">
    <property type="entry name" value="Calcium-dependent protein kinase 1"/>
    <property type="match status" value="1"/>
</dbReference>
<feature type="domain" description="Protein kinase" evidence="16">
    <location>
        <begin position="55"/>
        <end position="353"/>
    </location>
</feature>
<keyword evidence="5" id="KW-0808">Transferase</keyword>
<dbReference type="SUPFAM" id="SSF56112">
    <property type="entry name" value="Protein kinase-like (PK-like)"/>
    <property type="match status" value="1"/>
</dbReference>
<keyword evidence="6" id="KW-0479">Metal-binding</keyword>
<organism evidence="18 19">
    <name type="scientific">Apium graveolens</name>
    <name type="common">Celery</name>
    <dbReference type="NCBI Taxonomy" id="4045"/>
    <lineage>
        <taxon>Eukaryota</taxon>
        <taxon>Viridiplantae</taxon>
        <taxon>Streptophyta</taxon>
        <taxon>Embryophyta</taxon>
        <taxon>Tracheophyta</taxon>
        <taxon>Spermatophyta</taxon>
        <taxon>Magnoliopsida</taxon>
        <taxon>eudicotyledons</taxon>
        <taxon>Gunneridae</taxon>
        <taxon>Pentapetalae</taxon>
        <taxon>asterids</taxon>
        <taxon>campanulids</taxon>
        <taxon>Apiales</taxon>
        <taxon>Apiaceae</taxon>
        <taxon>Apioideae</taxon>
        <taxon>apioid superclade</taxon>
        <taxon>Apieae</taxon>
        <taxon>Apium</taxon>
    </lineage>
</organism>
<keyword evidence="4" id="KW-0597">Phosphoprotein</keyword>
<keyword evidence="3" id="KW-0723">Serine/threonine-protein kinase</keyword>
<dbReference type="GO" id="GO:0004674">
    <property type="term" value="F:protein serine/threonine kinase activity"/>
    <property type="evidence" value="ECO:0007669"/>
    <property type="project" value="UniProtKB-KW"/>
</dbReference>
<evidence type="ECO:0000256" key="4">
    <source>
        <dbReference type="ARBA" id="ARBA00022553"/>
    </source>
</evidence>
<protein>
    <recommendedName>
        <fullName evidence="2">non-specific serine/threonine protein kinase</fullName>
        <ecNumber evidence="2">2.7.11.1</ecNumber>
    </recommendedName>
</protein>
<feature type="domain" description="EF-hand" evidence="17">
    <location>
        <begin position="213"/>
        <end position="248"/>
    </location>
</feature>
<dbReference type="PROSITE" id="PS50011">
    <property type="entry name" value="PROTEIN_KINASE_DOM"/>
    <property type="match status" value="1"/>
</dbReference>
<reference evidence="18" key="1">
    <citation type="submission" date="2020-01" db="EMBL/GenBank/DDBJ databases">
        <title>The Celery Genome Sequence Reveals Sequential Paleo-tetraploidization, Resistance Gene Elimination, Karyotype Evolution, and Functional Innovation in Apiales.</title>
        <authorList>
            <person name="Song X."/>
        </authorList>
    </citation>
    <scope>NUCLEOTIDE SEQUENCE</scope>
    <source>
        <tissue evidence="18">Leaf</tissue>
    </source>
</reference>
<evidence type="ECO:0000256" key="5">
    <source>
        <dbReference type="ARBA" id="ARBA00022679"/>
    </source>
</evidence>
<dbReference type="Gene3D" id="1.10.510.10">
    <property type="entry name" value="Transferase(Phosphotransferase) domain 1"/>
    <property type="match status" value="1"/>
</dbReference>
<gene>
    <name evidence="18" type="ORF">AG4045_006581</name>
</gene>
<dbReference type="GO" id="GO:0005524">
    <property type="term" value="F:ATP binding"/>
    <property type="evidence" value="ECO:0007669"/>
    <property type="project" value="UniProtKB-UniRule"/>
</dbReference>
<dbReference type="InterPro" id="IPR050205">
    <property type="entry name" value="CDPK_Ser/Thr_kinases"/>
</dbReference>
<feature type="domain" description="EF-hand" evidence="17">
    <location>
        <begin position="249"/>
        <end position="284"/>
    </location>
</feature>
<comment type="caution">
    <text evidence="18">The sequence shown here is derived from an EMBL/GenBank/DDBJ whole genome shotgun (WGS) entry which is preliminary data.</text>
</comment>
<dbReference type="PROSITE" id="PS00018">
    <property type="entry name" value="EF_HAND_1"/>
    <property type="match status" value="4"/>
</dbReference>
<comment type="catalytic activity">
    <reaction evidence="14">
        <text>L-seryl-[protein] + ATP = O-phospho-L-seryl-[protein] + ADP + H(+)</text>
        <dbReference type="Rhea" id="RHEA:17989"/>
        <dbReference type="Rhea" id="RHEA-COMP:9863"/>
        <dbReference type="Rhea" id="RHEA-COMP:11604"/>
        <dbReference type="ChEBI" id="CHEBI:15378"/>
        <dbReference type="ChEBI" id="CHEBI:29999"/>
        <dbReference type="ChEBI" id="CHEBI:30616"/>
        <dbReference type="ChEBI" id="CHEBI:83421"/>
        <dbReference type="ChEBI" id="CHEBI:456216"/>
        <dbReference type="EC" id="2.7.11.1"/>
    </reaction>
</comment>
<evidence type="ECO:0000256" key="14">
    <source>
        <dbReference type="ARBA" id="ARBA00048679"/>
    </source>
</evidence>
<dbReference type="PANTHER" id="PTHR24349">
    <property type="entry name" value="SERINE/THREONINE-PROTEIN KINASE"/>
    <property type="match status" value="1"/>
</dbReference>
<evidence type="ECO:0000256" key="2">
    <source>
        <dbReference type="ARBA" id="ARBA00012513"/>
    </source>
</evidence>
<dbReference type="InterPro" id="IPR017441">
    <property type="entry name" value="Protein_kinase_ATP_BS"/>
</dbReference>
<evidence type="ECO:0000256" key="15">
    <source>
        <dbReference type="PROSITE-ProRule" id="PRU10141"/>
    </source>
</evidence>
<feature type="domain" description="EF-hand" evidence="17">
    <location>
        <begin position="286"/>
        <end position="321"/>
    </location>
</feature>
<dbReference type="FunFam" id="1.10.238.10:FF:000001">
    <property type="entry name" value="Calmodulin 1"/>
    <property type="match status" value="1"/>
</dbReference>
<evidence type="ECO:0000256" key="1">
    <source>
        <dbReference type="ARBA" id="ARBA00005354"/>
    </source>
</evidence>
<feature type="domain" description="EF-hand" evidence="17">
    <location>
        <begin position="177"/>
        <end position="212"/>
    </location>
</feature>
<dbReference type="SMART" id="SM00054">
    <property type="entry name" value="EFh"/>
    <property type="match status" value="4"/>
</dbReference>
<dbReference type="InterPro" id="IPR018247">
    <property type="entry name" value="EF_Hand_1_Ca_BS"/>
</dbReference>
<dbReference type="PROSITE" id="PS50222">
    <property type="entry name" value="EF_HAND_2"/>
    <property type="match status" value="4"/>
</dbReference>
<dbReference type="AlphaFoldDB" id="A0A6L5BBD6"/>
<dbReference type="GO" id="GO:0005509">
    <property type="term" value="F:calcium ion binding"/>
    <property type="evidence" value="ECO:0007669"/>
    <property type="project" value="InterPro"/>
</dbReference>
<evidence type="ECO:0000256" key="7">
    <source>
        <dbReference type="ARBA" id="ARBA00022737"/>
    </source>
</evidence>
<evidence type="ECO:0000259" key="16">
    <source>
        <dbReference type="PROSITE" id="PS50011"/>
    </source>
</evidence>
<evidence type="ECO:0000256" key="12">
    <source>
        <dbReference type="ARBA" id="ARBA00024334"/>
    </source>
</evidence>
<keyword evidence="7" id="KW-0677">Repeat</keyword>
<dbReference type="Pfam" id="PF13499">
    <property type="entry name" value="EF-hand_7"/>
    <property type="match status" value="2"/>
</dbReference>
<evidence type="ECO:0000313" key="19">
    <source>
        <dbReference type="Proteomes" id="UP000593563"/>
    </source>
</evidence>
<sequence>MGICVSSLHVNTTFLKKSKLIKASSTNERPRRTRRFQRPVNVLKDASGHDILSHYKFGRELGRGEFGVTYECVRIENGEKMACKKISKDKLRTEIDIQDVRREVEIMRRLPHHPNIVSYKDVFEDKEAIYLVMELCGGGELFDRIVARGHYSERAAAVVTKTMLEVVKVVATTLPDEQIQDIKEMFCMWDTDKNGDLTPEELKSGLISNGHSVSDLDVQSLMEAADLDGNGMLDIDEFVTIAVHIKKISSDEQLKQAFNSFDKNQSGYIEFEELKEALFEGNQESNNDKVIRDIIFDTDLDKDGRISYPEFAAMMKTGMDWKMASRQYSRVMLSALSKKMFNENSMQTKKEVR</sequence>
<evidence type="ECO:0000256" key="10">
    <source>
        <dbReference type="ARBA" id="ARBA00022837"/>
    </source>
</evidence>
<dbReference type="EMBL" id="WRXP01000362">
    <property type="protein sequence ID" value="KAF1002808.1"/>
    <property type="molecule type" value="Genomic_DNA"/>
</dbReference>
<evidence type="ECO:0000256" key="9">
    <source>
        <dbReference type="ARBA" id="ARBA00022777"/>
    </source>
</evidence>
<dbReference type="PROSITE" id="PS00107">
    <property type="entry name" value="PROTEIN_KINASE_ATP"/>
    <property type="match status" value="1"/>
</dbReference>
<proteinExistence type="inferred from homology"/>
<keyword evidence="11 15" id="KW-0067">ATP-binding</keyword>
<dbReference type="Proteomes" id="UP000593563">
    <property type="component" value="Unassembled WGS sequence"/>
</dbReference>
<dbReference type="Gene3D" id="1.10.238.10">
    <property type="entry name" value="EF-hand"/>
    <property type="match status" value="2"/>
</dbReference>
<evidence type="ECO:0000256" key="6">
    <source>
        <dbReference type="ARBA" id="ARBA00022723"/>
    </source>
</evidence>
<comment type="similarity">
    <text evidence="12">Belongs to the protein kinase superfamily. Ser/Thr protein kinase family. CDPK subfamily.</text>
</comment>
<name>A0A6L5BBD6_APIGR</name>
<evidence type="ECO:0000256" key="3">
    <source>
        <dbReference type="ARBA" id="ARBA00022527"/>
    </source>
</evidence>
<dbReference type="InterPro" id="IPR011992">
    <property type="entry name" value="EF-hand-dom_pair"/>
</dbReference>
<dbReference type="InterPro" id="IPR011009">
    <property type="entry name" value="Kinase-like_dom_sf"/>
</dbReference>
<feature type="binding site" evidence="15">
    <location>
        <position position="84"/>
    </location>
    <ligand>
        <name>ATP</name>
        <dbReference type="ChEBI" id="CHEBI:30616"/>
    </ligand>
</feature>
<evidence type="ECO:0000256" key="11">
    <source>
        <dbReference type="ARBA" id="ARBA00022840"/>
    </source>
</evidence>
<keyword evidence="10" id="KW-0106">Calcium</keyword>
<comment type="catalytic activity">
    <reaction evidence="13">
        <text>L-threonyl-[protein] + ATP = O-phospho-L-threonyl-[protein] + ADP + H(+)</text>
        <dbReference type="Rhea" id="RHEA:46608"/>
        <dbReference type="Rhea" id="RHEA-COMP:11060"/>
        <dbReference type="Rhea" id="RHEA-COMP:11605"/>
        <dbReference type="ChEBI" id="CHEBI:15378"/>
        <dbReference type="ChEBI" id="CHEBI:30013"/>
        <dbReference type="ChEBI" id="CHEBI:30616"/>
        <dbReference type="ChEBI" id="CHEBI:61977"/>
        <dbReference type="ChEBI" id="CHEBI:456216"/>
        <dbReference type="EC" id="2.7.11.1"/>
    </reaction>
</comment>
<keyword evidence="8 15" id="KW-0547">Nucleotide-binding</keyword>
<evidence type="ECO:0000256" key="13">
    <source>
        <dbReference type="ARBA" id="ARBA00047899"/>
    </source>
</evidence>
<dbReference type="CDD" id="cd00051">
    <property type="entry name" value="EFh"/>
    <property type="match status" value="1"/>
</dbReference>
<dbReference type="InterPro" id="IPR000719">
    <property type="entry name" value="Prot_kinase_dom"/>
</dbReference>
<keyword evidence="19" id="KW-1185">Reference proteome</keyword>
<evidence type="ECO:0000313" key="18">
    <source>
        <dbReference type="EMBL" id="KAF1002808.1"/>
    </source>
</evidence>
<dbReference type="InterPro" id="IPR002048">
    <property type="entry name" value="EF_hand_dom"/>
</dbReference>